<dbReference type="InterPro" id="IPR035996">
    <property type="entry name" value="4pyrrol_Methylase_sf"/>
</dbReference>
<dbReference type="Gene3D" id="3.40.1010.10">
    <property type="entry name" value="Cobalt-precorrin-4 Transmethylase, Domain 1"/>
    <property type="match status" value="1"/>
</dbReference>
<dbReference type="InterPro" id="IPR000878">
    <property type="entry name" value="4pyrrol_Mease"/>
</dbReference>
<dbReference type="Proteomes" id="UP000019113">
    <property type="component" value="Unassembled WGS sequence"/>
</dbReference>
<comment type="pathway">
    <text evidence="8">Cofactor biosynthesis; adenosylcobalamin biosynthesis; precorrin-2 from uroporphyrinogen III: step 1/1.</text>
</comment>
<evidence type="ECO:0000256" key="6">
    <source>
        <dbReference type="ARBA" id="ARBA00023244"/>
    </source>
</evidence>
<dbReference type="FunFam" id="3.40.1010.10:FF:000001">
    <property type="entry name" value="Siroheme synthase"/>
    <property type="match status" value="1"/>
</dbReference>
<evidence type="ECO:0000313" key="12">
    <source>
        <dbReference type="Proteomes" id="UP000019113"/>
    </source>
</evidence>
<dbReference type="PATRIC" id="fig|1178482.3.peg.1781"/>
<dbReference type="InterPro" id="IPR006366">
    <property type="entry name" value="CobA/CysG_C"/>
</dbReference>
<comment type="pathway">
    <text evidence="7">Porphyrin-containing compound metabolism; siroheme biosynthesis; precorrin-2 from uroporphyrinogen III: step 1/1.</text>
</comment>
<gene>
    <name evidence="11" type="ORF">BJB45_13105</name>
</gene>
<keyword evidence="5" id="KW-0949">S-adenosyl-L-methionine</keyword>
<comment type="caution">
    <text evidence="11">The sequence shown here is derived from an EMBL/GenBank/DDBJ whole genome shotgun (WGS) entry which is preliminary data.</text>
</comment>
<dbReference type="Gene3D" id="3.30.950.10">
    <property type="entry name" value="Methyltransferase, Cobalt-precorrin-4 Transmethylase, Domain 2"/>
    <property type="match status" value="1"/>
</dbReference>
<evidence type="ECO:0000256" key="7">
    <source>
        <dbReference type="ARBA" id="ARBA00025705"/>
    </source>
</evidence>
<keyword evidence="12" id="KW-1185">Reference proteome</keyword>
<evidence type="ECO:0000256" key="5">
    <source>
        <dbReference type="ARBA" id="ARBA00022691"/>
    </source>
</evidence>
<dbReference type="STRING" id="1178482.AR456_14030"/>
<keyword evidence="4 9" id="KW-0808">Transferase</keyword>
<dbReference type="NCBIfam" id="TIGR01469">
    <property type="entry name" value="cobA_cysG_Cterm"/>
    <property type="match status" value="1"/>
</dbReference>
<evidence type="ECO:0000256" key="9">
    <source>
        <dbReference type="RuleBase" id="RU003960"/>
    </source>
</evidence>
<keyword evidence="6" id="KW-0627">Porphyrin biosynthesis</keyword>
<dbReference type="EMBL" id="AVBC01000023">
    <property type="protein sequence ID" value="ERL51588.1"/>
    <property type="molecule type" value="Genomic_DNA"/>
</dbReference>
<dbReference type="InterPro" id="IPR014776">
    <property type="entry name" value="4pyrrole_Mease_sub2"/>
</dbReference>
<sequence length="325" mass="34410">MPLQRIPPGPLPSDDQRSSASIAQATAESGLRQRLARMAAGVARLAQGIEQQLSRNTEGEHPSASGLKAGRVYLVGAGSGAGDLLTLRALHCLRQADSVVYDRLVGDDVLAMIPSGVERHYVGKARGHHSVAQEQIGQRLVSLALQGKSVVRLKGGDPGVFGRMGEELAALDEAGIRCEIVPGITAASSACAAMGVPLTDRAHAQTLRLITAQQCREGGEPDWASLAREDETLVFYMGLNKLDAICQGLRGAGLADDWPIMLVANASLPDQQSLIGRLEDMPRRLAQSPLPSPCLIIVGSVVTLAHQRLEREAHAVTEPVTLSNV</sequence>
<dbReference type="InterPro" id="IPR050161">
    <property type="entry name" value="Siro_Cobalamin_biosynth"/>
</dbReference>
<dbReference type="InterPro" id="IPR014777">
    <property type="entry name" value="4pyrrole_Mease_sub1"/>
</dbReference>
<name>W1N7S7_9GAMM</name>
<accession>W1N7S7</accession>
<dbReference type="GO" id="GO:0019354">
    <property type="term" value="P:siroheme biosynthetic process"/>
    <property type="evidence" value="ECO:0007669"/>
    <property type="project" value="UniProtKB-UniPathway"/>
</dbReference>
<evidence type="ECO:0000313" key="11">
    <source>
        <dbReference type="EMBL" id="ERL51588.1"/>
    </source>
</evidence>
<dbReference type="Pfam" id="PF00590">
    <property type="entry name" value="TP_methylase"/>
    <property type="match status" value="1"/>
</dbReference>
<evidence type="ECO:0000259" key="10">
    <source>
        <dbReference type="Pfam" id="PF00590"/>
    </source>
</evidence>
<dbReference type="UniPathway" id="UPA00262">
    <property type="reaction ID" value="UER00211"/>
</dbReference>
<dbReference type="AlphaFoldDB" id="W1N7S7"/>
<protein>
    <recommendedName>
        <fullName evidence="2">uroporphyrinogen-III C-methyltransferase</fullName>
        <ecNumber evidence="2">2.1.1.107</ecNumber>
    </recommendedName>
</protein>
<evidence type="ECO:0000256" key="3">
    <source>
        <dbReference type="ARBA" id="ARBA00022603"/>
    </source>
</evidence>
<organism evidence="11 12">
    <name type="scientific">Halomonas huangheensis</name>
    <dbReference type="NCBI Taxonomy" id="1178482"/>
    <lineage>
        <taxon>Bacteria</taxon>
        <taxon>Pseudomonadati</taxon>
        <taxon>Pseudomonadota</taxon>
        <taxon>Gammaproteobacteria</taxon>
        <taxon>Oceanospirillales</taxon>
        <taxon>Halomonadaceae</taxon>
        <taxon>Halomonas</taxon>
    </lineage>
</organism>
<evidence type="ECO:0000256" key="1">
    <source>
        <dbReference type="ARBA" id="ARBA00005879"/>
    </source>
</evidence>
<proteinExistence type="inferred from homology"/>
<comment type="similarity">
    <text evidence="1 9">Belongs to the precorrin methyltransferase family.</text>
</comment>
<dbReference type="PROSITE" id="PS00840">
    <property type="entry name" value="SUMT_2"/>
    <property type="match status" value="1"/>
</dbReference>
<dbReference type="InterPro" id="IPR003043">
    <property type="entry name" value="Uropor_MeTrfase_CS"/>
</dbReference>
<evidence type="ECO:0000256" key="8">
    <source>
        <dbReference type="ARBA" id="ARBA00060548"/>
    </source>
</evidence>
<keyword evidence="3 9" id="KW-0489">Methyltransferase</keyword>
<evidence type="ECO:0000256" key="4">
    <source>
        <dbReference type="ARBA" id="ARBA00022679"/>
    </source>
</evidence>
<dbReference type="EC" id="2.1.1.107" evidence="2"/>
<feature type="domain" description="Tetrapyrrole methylase" evidence="10">
    <location>
        <begin position="71"/>
        <end position="281"/>
    </location>
</feature>
<dbReference type="GO" id="GO:0004851">
    <property type="term" value="F:uroporphyrin-III C-methyltransferase activity"/>
    <property type="evidence" value="ECO:0007669"/>
    <property type="project" value="UniProtKB-EC"/>
</dbReference>
<dbReference type="NCBIfam" id="NF004790">
    <property type="entry name" value="PRK06136.1"/>
    <property type="match status" value="1"/>
</dbReference>
<dbReference type="SUPFAM" id="SSF53790">
    <property type="entry name" value="Tetrapyrrole methylase"/>
    <property type="match status" value="1"/>
</dbReference>
<dbReference type="PANTHER" id="PTHR45790:SF1">
    <property type="entry name" value="SIROHEME SYNTHASE"/>
    <property type="match status" value="1"/>
</dbReference>
<reference evidence="11 12" key="1">
    <citation type="submission" date="2013-08" db="EMBL/GenBank/DDBJ databases">
        <title>draft genome of Halomonas huanghegensis, strain BJGMM-B45T.</title>
        <authorList>
            <person name="Miao C."/>
            <person name="Wan Y."/>
            <person name="Jin W."/>
        </authorList>
    </citation>
    <scope>NUCLEOTIDE SEQUENCE [LARGE SCALE GENOMIC DNA]</scope>
    <source>
        <strain evidence="11 12">BJGMM-B45</strain>
    </source>
</reference>
<dbReference type="CDD" id="cd11642">
    <property type="entry name" value="SUMT"/>
    <property type="match status" value="1"/>
</dbReference>
<evidence type="ECO:0000256" key="2">
    <source>
        <dbReference type="ARBA" id="ARBA00012162"/>
    </source>
</evidence>
<dbReference type="eggNOG" id="COG0007">
    <property type="taxonomic scope" value="Bacteria"/>
</dbReference>
<dbReference type="PANTHER" id="PTHR45790">
    <property type="entry name" value="SIROHEME SYNTHASE-RELATED"/>
    <property type="match status" value="1"/>
</dbReference>
<dbReference type="GO" id="GO:0032259">
    <property type="term" value="P:methylation"/>
    <property type="evidence" value="ECO:0007669"/>
    <property type="project" value="UniProtKB-KW"/>
</dbReference>